<dbReference type="BioCyc" id="PPUT160488:G1G01-665-MONOMER"/>
<keyword evidence="3" id="KW-1185">Reference proteome</keyword>
<sequence length="122" mass="12719">MPSWVSKTATAKADNICISVTPRCFTVHSSLDVLGYSFLAVGQEVQSPKLKAMTGKVAGGAGMHARQGGMTLLEVLLAVVVVAVGMFAAAGLQLQALQAVDSARRNGQAAMAAHSEHERGRR</sequence>
<dbReference type="NCBIfam" id="TIGR02532">
    <property type="entry name" value="IV_pilin_GFxxxE"/>
    <property type="match status" value="1"/>
</dbReference>
<name>Q88Q87_PSEPK</name>
<feature type="transmembrane region" description="Helical" evidence="1">
    <location>
        <begin position="72"/>
        <end position="92"/>
    </location>
</feature>
<dbReference type="PROSITE" id="PS00409">
    <property type="entry name" value="PROKAR_NTER_METHYL"/>
    <property type="match status" value="1"/>
</dbReference>
<dbReference type="AlphaFoldDB" id="Q88Q87"/>
<accession>Q88Q87</accession>
<keyword evidence="1" id="KW-0812">Transmembrane</keyword>
<dbReference type="Pfam" id="PF07963">
    <property type="entry name" value="N_methyl"/>
    <property type="match status" value="1"/>
</dbReference>
<evidence type="ECO:0000256" key="1">
    <source>
        <dbReference type="SAM" id="Phobius"/>
    </source>
</evidence>
<evidence type="ECO:0000313" key="2">
    <source>
        <dbReference type="EMBL" id="AAN66234.2"/>
    </source>
</evidence>
<keyword evidence="1" id="KW-0472">Membrane</keyword>
<protein>
    <submittedName>
        <fullName evidence="2">Type 4 fimbrial biogenesis protein</fullName>
    </submittedName>
</protein>
<gene>
    <name evidence="2" type="ordered locus">PP_0608</name>
</gene>
<evidence type="ECO:0000313" key="3">
    <source>
        <dbReference type="Proteomes" id="UP000000556"/>
    </source>
</evidence>
<dbReference type="KEGG" id="ppu:PP_0608"/>
<organism evidence="2 3">
    <name type="scientific">Pseudomonas putida (strain ATCC 47054 / DSM 6125 / CFBP 8728 / NCIMB 11950 / KT2440)</name>
    <dbReference type="NCBI Taxonomy" id="160488"/>
    <lineage>
        <taxon>Bacteria</taxon>
        <taxon>Pseudomonadati</taxon>
        <taxon>Pseudomonadota</taxon>
        <taxon>Gammaproteobacteria</taxon>
        <taxon>Pseudomonadales</taxon>
        <taxon>Pseudomonadaceae</taxon>
        <taxon>Pseudomonas</taxon>
    </lineage>
</organism>
<dbReference type="STRING" id="160488.PP_0608"/>
<dbReference type="InterPro" id="IPR012902">
    <property type="entry name" value="N_methyl_site"/>
</dbReference>
<dbReference type="Proteomes" id="UP000000556">
    <property type="component" value="Chromosome"/>
</dbReference>
<reference evidence="2 3" key="1">
    <citation type="journal article" date="2002" name="Environ. Microbiol.">
        <title>Complete genome sequence and comparative analysis of the metabolically versatile Pseudomonas putida KT2440.</title>
        <authorList>
            <person name="Nelson K.E."/>
            <person name="Weinel C."/>
            <person name="Paulsen I.T."/>
            <person name="Dodson R.J."/>
            <person name="Hilbert H."/>
            <person name="Martins dos Santos V.A."/>
            <person name="Fouts D.E."/>
            <person name="Gill S.R."/>
            <person name="Pop M."/>
            <person name="Holmes M."/>
            <person name="Brinkac L."/>
            <person name="Beanan M."/>
            <person name="DeBoy R.T."/>
            <person name="Daugherty S."/>
            <person name="Kolonay J."/>
            <person name="Madupu R."/>
            <person name="Nelson W."/>
            <person name="White O."/>
            <person name="Peterson J."/>
            <person name="Khouri H."/>
            <person name="Hance I."/>
            <person name="Chris Lee P."/>
            <person name="Holtzapple E."/>
            <person name="Scanlan D."/>
            <person name="Tran K."/>
            <person name="Moazzez A."/>
            <person name="Utterback T."/>
            <person name="Rizzo M."/>
            <person name="Lee K."/>
            <person name="Kosack D."/>
            <person name="Moestl D."/>
            <person name="Wedler H."/>
            <person name="Lauber J."/>
            <person name="Stjepandic D."/>
            <person name="Hoheisel J."/>
            <person name="Straetz M."/>
            <person name="Heim S."/>
            <person name="Kiewitz C."/>
            <person name="Eisen J.A."/>
            <person name="Timmis K.N."/>
            <person name="Dusterhoft A."/>
            <person name="Tummler B."/>
            <person name="Fraser C.M."/>
        </authorList>
    </citation>
    <scope>NUCLEOTIDE SEQUENCE [LARGE SCALE GENOMIC DNA]</scope>
    <source>
        <strain evidence="3">ATCC 47054 / DSM 6125 / CFBP 8728 / NCIMB 11950 / KT2440</strain>
    </source>
</reference>
<dbReference type="PaxDb" id="160488-PP_0608"/>
<proteinExistence type="predicted"/>
<dbReference type="EMBL" id="AE015451">
    <property type="protein sequence ID" value="AAN66234.2"/>
    <property type="molecule type" value="Genomic_DNA"/>
</dbReference>
<reference evidence="2 3" key="2">
    <citation type="journal article" date="2016" name="Environ. Microbiol.">
        <title>The revisited genome of Pseudomonas putida KT2440 enlightens its value as a robust metabolic chassis.</title>
        <authorList>
            <person name="Belda E."/>
            <person name="van Heck R.G."/>
            <person name="Lopez-Sanchez M.J."/>
            <person name="Cruveiller S."/>
            <person name="Barbe V."/>
            <person name="Fraser C."/>
            <person name="Klenk H.P."/>
            <person name="Petersen J."/>
            <person name="Morgat A."/>
            <person name="Nikel P.I."/>
            <person name="Vallenet D."/>
            <person name="Rouy Z."/>
            <person name="Sekowska A."/>
            <person name="Martins Dos Santos V.A."/>
            <person name="de Lorenzo V."/>
            <person name="Danchin A."/>
            <person name="Medigue C."/>
        </authorList>
    </citation>
    <scope>NUCLEOTIDE SEQUENCE [LARGE SCALE GENOMIC DNA]</scope>
    <source>
        <strain evidence="3">ATCC 47054 / DSM 6125 / CFBP 8728 / NCIMB 11950 / KT2440</strain>
    </source>
</reference>
<keyword evidence="1" id="KW-1133">Transmembrane helix</keyword>